<dbReference type="Pfam" id="PF12755">
    <property type="entry name" value="Vac14_Fab1_bd"/>
    <property type="match status" value="1"/>
</dbReference>
<name>A0ABD2XCK7_9HYME</name>
<dbReference type="InterPro" id="IPR026825">
    <property type="entry name" value="Vac14"/>
</dbReference>
<feature type="region of interest" description="Disordered" evidence="8">
    <location>
        <begin position="674"/>
        <end position="698"/>
    </location>
</feature>
<evidence type="ECO:0000313" key="10">
    <source>
        <dbReference type="EMBL" id="KAL3402830.1"/>
    </source>
</evidence>
<dbReference type="EMBL" id="JBJJXI010000032">
    <property type="protein sequence ID" value="KAL3402830.1"/>
    <property type="molecule type" value="Genomic_DNA"/>
</dbReference>
<evidence type="ECO:0000256" key="6">
    <source>
        <dbReference type="ARBA" id="ARBA00045654"/>
    </source>
</evidence>
<dbReference type="Proteomes" id="UP001627154">
    <property type="component" value="Unassembled WGS sequence"/>
</dbReference>
<proteinExistence type="inferred from homology"/>
<dbReference type="PANTHER" id="PTHR16023">
    <property type="entry name" value="TAX1 BINDING PROTEIN-RELATED"/>
    <property type="match status" value="1"/>
</dbReference>
<keyword evidence="4" id="KW-0677">Repeat</keyword>
<dbReference type="AlphaFoldDB" id="A0ABD2XCK7"/>
<evidence type="ECO:0000256" key="4">
    <source>
        <dbReference type="ARBA" id="ARBA00022737"/>
    </source>
</evidence>
<comment type="caution">
    <text evidence="10">The sequence shown here is derived from an EMBL/GenBank/DDBJ whole genome shotgun (WGS) entry which is preliminary data.</text>
</comment>
<keyword evidence="5" id="KW-0472">Membrane</keyword>
<dbReference type="SUPFAM" id="SSF48371">
    <property type="entry name" value="ARM repeat"/>
    <property type="match status" value="1"/>
</dbReference>
<evidence type="ECO:0000256" key="8">
    <source>
        <dbReference type="SAM" id="MobiDB-lite"/>
    </source>
</evidence>
<dbReference type="Pfam" id="PF11916">
    <property type="entry name" value="Vac14_Fig4_bd"/>
    <property type="match status" value="1"/>
</dbReference>
<reference evidence="10 11" key="1">
    <citation type="journal article" date="2024" name="bioRxiv">
        <title>A reference genome for Trichogramma kaykai: A tiny desert-dwelling parasitoid wasp with competing sex-ratio distorters.</title>
        <authorList>
            <person name="Culotta J."/>
            <person name="Lindsey A.R."/>
        </authorList>
    </citation>
    <scope>NUCLEOTIDE SEQUENCE [LARGE SCALE GENOMIC DNA]</scope>
    <source>
        <strain evidence="10 11">KSX58</strain>
    </source>
</reference>
<dbReference type="GO" id="GO:0012505">
    <property type="term" value="C:endomembrane system"/>
    <property type="evidence" value="ECO:0007669"/>
    <property type="project" value="UniProtKB-SubCell"/>
</dbReference>
<dbReference type="Gene3D" id="1.25.10.10">
    <property type="entry name" value="Leucine-rich Repeat Variant"/>
    <property type="match status" value="2"/>
</dbReference>
<dbReference type="InterPro" id="IPR021841">
    <property type="entry name" value="VAC14_Fig4p-bd"/>
</dbReference>
<evidence type="ECO:0000256" key="5">
    <source>
        <dbReference type="ARBA" id="ARBA00023136"/>
    </source>
</evidence>
<feature type="domain" description="Vacuolar protein 14 C-terminal Fig4-binding" evidence="9">
    <location>
        <begin position="453"/>
        <end position="629"/>
    </location>
</feature>
<evidence type="ECO:0000256" key="2">
    <source>
        <dbReference type="ARBA" id="ARBA00010225"/>
    </source>
</evidence>
<dbReference type="InterPro" id="IPR016024">
    <property type="entry name" value="ARM-type_fold"/>
</dbReference>
<comment type="similarity">
    <text evidence="2">Belongs to the VAC14 family.</text>
</comment>
<organism evidence="10 11">
    <name type="scientific">Trichogramma kaykai</name>
    <dbReference type="NCBI Taxonomy" id="54128"/>
    <lineage>
        <taxon>Eukaryota</taxon>
        <taxon>Metazoa</taxon>
        <taxon>Ecdysozoa</taxon>
        <taxon>Arthropoda</taxon>
        <taxon>Hexapoda</taxon>
        <taxon>Insecta</taxon>
        <taxon>Pterygota</taxon>
        <taxon>Neoptera</taxon>
        <taxon>Endopterygota</taxon>
        <taxon>Hymenoptera</taxon>
        <taxon>Apocrita</taxon>
        <taxon>Proctotrupomorpha</taxon>
        <taxon>Chalcidoidea</taxon>
        <taxon>Trichogrammatidae</taxon>
        <taxon>Trichogramma</taxon>
    </lineage>
</organism>
<evidence type="ECO:0000259" key="9">
    <source>
        <dbReference type="Pfam" id="PF11916"/>
    </source>
</evidence>
<comment type="subunit">
    <text evidence="7">Forms pentamers. Component of the PI(3,5)P2 regulatory complex/PAS complex, at least composed of PIKFYVE, FIG4 and VAC14. VAC14 nucleates the assembly of the complex and serves as a scaffold by pentamerizing into a star-shaped structure, which can bind a single copy each of PIKFYVE and FIG4 and coordinates their activities. Interacts with NOS1.</text>
</comment>
<evidence type="ECO:0000256" key="7">
    <source>
        <dbReference type="ARBA" id="ARBA00047092"/>
    </source>
</evidence>
<protein>
    <recommendedName>
        <fullName evidence="3">Protein VAC14 homolog</fullName>
    </recommendedName>
</protein>
<gene>
    <name evidence="10" type="ORF">TKK_004003</name>
</gene>
<comment type="function">
    <text evidence="6">Scaffold protein component of the PI(3,5)P2 regulatory complex which regulates both the synthesis and turnover of phosphatidylinositol 3,5-bisphosphate (PtdIns(3,5)P2). Pentamerizes into a star-shaped structure and nucleates the assembly of the complex. The pentamer binds a single copy each of PIKFYVE and FIG4 and coordinates both PIKfyve kinase activity and FIG4 phosphatase activity, being required to maintain normal levels of phosphatidylinositol 3-phosphate (PtdIns(3)P) and phosphatidylinositol 5-phosphate (PtdIns(5)P). Plays a role in the biogenesis of endosome carrier vesicles (ECV) / multivesicular bodies (MVB) transport intermediates from early endosomes.</text>
</comment>
<dbReference type="PANTHER" id="PTHR16023:SF0">
    <property type="entry name" value="PROTEIN VAC14 HOMOLOG"/>
    <property type="match status" value="1"/>
</dbReference>
<keyword evidence="11" id="KW-1185">Reference proteome</keyword>
<sequence length="698" mass="79750">MMDYAPLSAACVKSLNDKLYEKRKAAALEVEKMVKEFVTHNNTTQIKRLIKVLGQDLTLNHNPHSRKGGLLGLAAVAVGLGPSHTGNYVKDLIHPILCCFNDSDSRVRYYACESLYNVVKVSRKDIIPYFADIFQALSKLCCDTDQSVKVATELLDRLMKDIVTECLEFDIPAFVPLVRERIYTKNSFAKTFLLSWISVLSAVPEFDIIVFLPDILDGLFKILEDTQPDIRKFADNVFIEFMQSIKQNPSRVDFTGMMNILIVHAQSQDESQQLTAIIWLDEFLRLSGSNLLPYTSGIFTAILPCLSYEGDTKKSIKKTANHVNETLLKLLVSKREGENATSETSIADSLDLTSIIEVLTKYLTMQQLSVQTKVAILRWLDHLLKNLPKEMQLHIEELFPVLVEVMGDNSEEVVTKALVVMSELIDHRSTNLEENKYFIKFIVNLLRLFDSDRKLLEDRGSFIIRELCVLLNAENIFKVLAKTLREEHNLSFASLMVQTLNEILLTCPELFDLRLKLKNLDCEESMDVFIGMYKSWSHNPVCTVSLCFLSQNYDHAYNLVKAFADLEITLELLVEIDKLIQLIESPIFTFMRLELLEPEQNESLIRALCGLLMILPQSDTFLLLQRRLLAIPSAAMNLHMPKNNSIAKKVSKSIRDKINFKELFDHFVSIQKQHHEQKKKEQRNLITSDMSNLNINDG</sequence>
<evidence type="ECO:0000256" key="1">
    <source>
        <dbReference type="ARBA" id="ARBA00004308"/>
    </source>
</evidence>
<evidence type="ECO:0000256" key="3">
    <source>
        <dbReference type="ARBA" id="ARBA00013840"/>
    </source>
</evidence>
<accession>A0ABD2XCK7</accession>
<feature type="compositionally biased region" description="Polar residues" evidence="8">
    <location>
        <begin position="684"/>
        <end position="698"/>
    </location>
</feature>
<dbReference type="InterPro" id="IPR011989">
    <property type="entry name" value="ARM-like"/>
</dbReference>
<evidence type="ECO:0000313" key="11">
    <source>
        <dbReference type="Proteomes" id="UP001627154"/>
    </source>
</evidence>
<comment type="subcellular location">
    <subcellularLocation>
        <location evidence="1">Endomembrane system</location>
    </subcellularLocation>
</comment>